<dbReference type="EMBL" id="JAAGMA010000896">
    <property type="protein sequence ID" value="NEB13654.1"/>
    <property type="molecule type" value="Genomic_DNA"/>
</dbReference>
<name>A0A7K3PUK2_9ACTN</name>
<dbReference type="RefSeq" id="WP_164249415.1">
    <property type="nucleotide sequence ID" value="NZ_JAAGMA010000896.1"/>
</dbReference>
<evidence type="ECO:0000256" key="1">
    <source>
        <dbReference type="SAM" id="MobiDB-lite"/>
    </source>
</evidence>
<gene>
    <name evidence="2" type="ORF">G3I32_33260</name>
</gene>
<dbReference type="InterPro" id="IPR045428">
    <property type="entry name" value="EACC1"/>
</dbReference>
<reference evidence="2 3" key="1">
    <citation type="submission" date="2020-01" db="EMBL/GenBank/DDBJ databases">
        <title>Insect and environment-associated Actinomycetes.</title>
        <authorList>
            <person name="Currrie C."/>
            <person name="Chevrette M."/>
            <person name="Carlson C."/>
            <person name="Stubbendieck R."/>
            <person name="Wendt-Pienkowski E."/>
        </authorList>
    </citation>
    <scope>NUCLEOTIDE SEQUENCE [LARGE SCALE GENOMIC DNA]</scope>
    <source>
        <strain evidence="2 3">SID14163</strain>
    </source>
</reference>
<organism evidence="2 3">
    <name type="scientific">Streptomyces coelicoflavus</name>
    <dbReference type="NCBI Taxonomy" id="285562"/>
    <lineage>
        <taxon>Bacteria</taxon>
        <taxon>Bacillati</taxon>
        <taxon>Actinomycetota</taxon>
        <taxon>Actinomycetes</taxon>
        <taxon>Kitasatosporales</taxon>
        <taxon>Streptomycetaceae</taxon>
        <taxon>Streptomyces</taxon>
    </lineage>
</organism>
<evidence type="ECO:0000313" key="3">
    <source>
        <dbReference type="Proteomes" id="UP000470446"/>
    </source>
</evidence>
<dbReference type="Pfam" id="PF19953">
    <property type="entry name" value="EACC1"/>
    <property type="match status" value="1"/>
</dbReference>
<feature type="region of interest" description="Disordered" evidence="1">
    <location>
        <begin position="116"/>
        <end position="138"/>
    </location>
</feature>
<dbReference type="AlphaFoldDB" id="A0A7K3PUK2"/>
<accession>A0A7K3PUK2</accession>
<proteinExistence type="predicted"/>
<sequence>MTDFRIEIPGPPDGTDTEDHLRSLLSWLREDGTPLLQARAGSSKPAAPGSMGAGLDILQLAIGSGLSAGSLVVSVLQWQASRRRAPTVTVRRGDVEVVLTAEAAENEETVRDIIGLLDRQGPTAPEDGEESGGDDRTA</sequence>
<protein>
    <submittedName>
        <fullName evidence="2">Uncharacterized protein</fullName>
    </submittedName>
</protein>
<dbReference type="Proteomes" id="UP000470446">
    <property type="component" value="Unassembled WGS sequence"/>
</dbReference>
<evidence type="ECO:0000313" key="2">
    <source>
        <dbReference type="EMBL" id="NEB13654.1"/>
    </source>
</evidence>
<comment type="caution">
    <text evidence="2">The sequence shown here is derived from an EMBL/GenBank/DDBJ whole genome shotgun (WGS) entry which is preliminary data.</text>
</comment>